<sequence length="344" mass="38548">MRDDYRKKSNFGRVVALIVVLGMLWLGVITIQGVGSIYFGTPDENATAVIIDVTPGSSVNTIIDQLVSEGLLNTPFWFKVYGRLAGKAQSLQAGNFEIYPGTNIRELYEILVDAHVAERKVTILEGWTLRDLDAMLVERGIAQEDEVMQLAKDATIRADYPFLNQIPRGLDLEGYVFPETYRVFANANAEDVLRKALDTFQERIVDAKAGSIQKNTRSLFEIVTIASILEREVRRPEDMRLVADLIERRLALGMPLQMDSTVNYATGKSDPGVTFVDRDTPSPYNTYLNPGLPVGPISNPSEEAIDAVLSPTPNDYLYFLTTPEGEVVYARTHDEHLRNRVRYL</sequence>
<gene>
    <name evidence="7" type="primary">mltG</name>
    <name evidence="8" type="ORF">COV06_02455</name>
</gene>
<dbReference type="EMBL" id="PCYM01000004">
    <property type="protein sequence ID" value="PIR47653.1"/>
    <property type="molecule type" value="Genomic_DNA"/>
</dbReference>
<dbReference type="AlphaFoldDB" id="A0A2H0RMC8"/>
<dbReference type="GO" id="GO:0005886">
    <property type="term" value="C:plasma membrane"/>
    <property type="evidence" value="ECO:0007669"/>
    <property type="project" value="UniProtKB-SubCell"/>
</dbReference>
<proteinExistence type="inferred from homology"/>
<comment type="catalytic activity">
    <reaction evidence="7">
        <text>a peptidoglycan chain = a peptidoglycan chain with N-acetyl-1,6-anhydromuramyl-[peptide] at the reducing end + a peptidoglycan chain with N-acetylglucosamine at the non-reducing end.</text>
        <dbReference type="EC" id="4.2.2.29"/>
    </reaction>
</comment>
<comment type="function">
    <text evidence="7">Functions as a peptidoglycan terminase that cleaves nascent peptidoglycan strands endolytically to terminate their elongation.</text>
</comment>
<comment type="subcellular location">
    <subcellularLocation>
        <location evidence="7">Cell membrane</location>
        <topology evidence="7">Single-pass membrane protein</topology>
    </subcellularLocation>
</comment>
<dbReference type="NCBIfam" id="TIGR00247">
    <property type="entry name" value="endolytic transglycosylase MltG"/>
    <property type="match status" value="1"/>
</dbReference>
<evidence type="ECO:0000256" key="4">
    <source>
        <dbReference type="ARBA" id="ARBA00023136"/>
    </source>
</evidence>
<dbReference type="GO" id="GO:0071555">
    <property type="term" value="P:cell wall organization"/>
    <property type="evidence" value="ECO:0007669"/>
    <property type="project" value="UniProtKB-KW"/>
</dbReference>
<evidence type="ECO:0000313" key="8">
    <source>
        <dbReference type="EMBL" id="PIR47653.1"/>
    </source>
</evidence>
<dbReference type="PANTHER" id="PTHR30518:SF2">
    <property type="entry name" value="ENDOLYTIC MUREIN TRANSGLYCOSYLASE"/>
    <property type="match status" value="1"/>
</dbReference>
<keyword evidence="2 7" id="KW-0812">Transmembrane</keyword>
<evidence type="ECO:0000256" key="7">
    <source>
        <dbReference type="HAMAP-Rule" id="MF_02065"/>
    </source>
</evidence>
<dbReference type="InterPro" id="IPR003770">
    <property type="entry name" value="MLTG-like"/>
</dbReference>
<evidence type="ECO:0000256" key="3">
    <source>
        <dbReference type="ARBA" id="ARBA00022989"/>
    </source>
</evidence>
<keyword evidence="1 7" id="KW-1003">Cell membrane</keyword>
<accession>A0A2H0RMC8</accession>
<dbReference type="Gene3D" id="3.30.1490.480">
    <property type="entry name" value="Endolytic murein transglycosylase"/>
    <property type="match status" value="1"/>
</dbReference>
<dbReference type="EC" id="4.2.2.29" evidence="7"/>
<dbReference type="PANTHER" id="PTHR30518">
    <property type="entry name" value="ENDOLYTIC MUREIN TRANSGLYCOSYLASE"/>
    <property type="match status" value="1"/>
</dbReference>
<organism evidence="8 9">
    <name type="scientific">Candidatus Uhrbacteria bacterium CG10_big_fil_rev_8_21_14_0_10_50_16</name>
    <dbReference type="NCBI Taxonomy" id="1975039"/>
    <lineage>
        <taxon>Bacteria</taxon>
        <taxon>Candidatus Uhriibacteriota</taxon>
    </lineage>
</organism>
<evidence type="ECO:0000256" key="1">
    <source>
        <dbReference type="ARBA" id="ARBA00022475"/>
    </source>
</evidence>
<dbReference type="GO" id="GO:0008932">
    <property type="term" value="F:lytic endotransglycosylase activity"/>
    <property type="evidence" value="ECO:0007669"/>
    <property type="project" value="UniProtKB-UniRule"/>
</dbReference>
<dbReference type="GO" id="GO:0009252">
    <property type="term" value="P:peptidoglycan biosynthetic process"/>
    <property type="evidence" value="ECO:0007669"/>
    <property type="project" value="UniProtKB-UniRule"/>
</dbReference>
<dbReference type="Pfam" id="PF02618">
    <property type="entry name" value="YceG"/>
    <property type="match status" value="1"/>
</dbReference>
<reference evidence="8 9" key="1">
    <citation type="submission" date="2017-09" db="EMBL/GenBank/DDBJ databases">
        <title>Depth-based differentiation of microbial function through sediment-hosted aquifers and enrichment of novel symbionts in the deep terrestrial subsurface.</title>
        <authorList>
            <person name="Probst A.J."/>
            <person name="Ladd B."/>
            <person name="Jarett J.K."/>
            <person name="Geller-Mcgrath D.E."/>
            <person name="Sieber C.M."/>
            <person name="Emerson J.B."/>
            <person name="Anantharaman K."/>
            <person name="Thomas B.C."/>
            <person name="Malmstrom R."/>
            <person name="Stieglmeier M."/>
            <person name="Klingl A."/>
            <person name="Woyke T."/>
            <person name="Ryan C.M."/>
            <person name="Banfield J.F."/>
        </authorList>
    </citation>
    <scope>NUCLEOTIDE SEQUENCE [LARGE SCALE GENOMIC DNA]</scope>
    <source>
        <strain evidence="8">CG10_big_fil_rev_8_21_14_0_10_50_16</strain>
    </source>
</reference>
<comment type="similarity">
    <text evidence="7">Belongs to the transglycosylase MltG family.</text>
</comment>
<evidence type="ECO:0000256" key="2">
    <source>
        <dbReference type="ARBA" id="ARBA00022692"/>
    </source>
</evidence>
<keyword evidence="5 7" id="KW-0456">Lyase</keyword>
<dbReference type="HAMAP" id="MF_02065">
    <property type="entry name" value="MltG"/>
    <property type="match status" value="1"/>
</dbReference>
<feature type="transmembrane region" description="Helical" evidence="7">
    <location>
        <begin position="12"/>
        <end position="39"/>
    </location>
</feature>
<evidence type="ECO:0000256" key="5">
    <source>
        <dbReference type="ARBA" id="ARBA00023239"/>
    </source>
</evidence>
<evidence type="ECO:0000313" key="9">
    <source>
        <dbReference type="Proteomes" id="UP000230084"/>
    </source>
</evidence>
<keyword evidence="4 7" id="KW-0472">Membrane</keyword>
<dbReference type="CDD" id="cd08010">
    <property type="entry name" value="MltG_like"/>
    <property type="match status" value="1"/>
</dbReference>
<protein>
    <recommendedName>
        <fullName evidence="7">Endolytic murein transglycosylase</fullName>
        <ecNumber evidence="7">4.2.2.29</ecNumber>
    </recommendedName>
    <alternativeName>
        <fullName evidence="7">Peptidoglycan lytic transglycosylase</fullName>
    </alternativeName>
    <alternativeName>
        <fullName evidence="7">Peptidoglycan polymerization terminase</fullName>
    </alternativeName>
</protein>
<name>A0A2H0RMC8_9BACT</name>
<keyword evidence="3 7" id="KW-1133">Transmembrane helix</keyword>
<comment type="caution">
    <text evidence="8">The sequence shown here is derived from an EMBL/GenBank/DDBJ whole genome shotgun (WGS) entry which is preliminary data.</text>
</comment>
<feature type="site" description="Important for catalytic activity" evidence="7">
    <location>
        <position position="232"/>
    </location>
</feature>
<dbReference type="Proteomes" id="UP000230084">
    <property type="component" value="Unassembled WGS sequence"/>
</dbReference>
<keyword evidence="6 7" id="KW-0961">Cell wall biogenesis/degradation</keyword>
<evidence type="ECO:0000256" key="6">
    <source>
        <dbReference type="ARBA" id="ARBA00023316"/>
    </source>
</evidence>